<accession>A0A5C4Y5S5</accession>
<dbReference type="InterPro" id="IPR056086">
    <property type="entry name" value="DUF7669"/>
</dbReference>
<dbReference type="Proteomes" id="UP000313988">
    <property type="component" value="Unassembled WGS sequence"/>
</dbReference>
<dbReference type="RefSeq" id="WP_081995078.1">
    <property type="nucleotide sequence ID" value="NZ_JACHEW010000001.1"/>
</dbReference>
<gene>
    <name evidence="3" type="ORF">FHR04_10560</name>
    <name evidence="2" type="ORF">HNQ04_000341</name>
</gene>
<evidence type="ECO:0000313" key="3">
    <source>
        <dbReference type="EMBL" id="TNM70918.1"/>
    </source>
</evidence>
<evidence type="ECO:0000259" key="1">
    <source>
        <dbReference type="Pfam" id="PF24706"/>
    </source>
</evidence>
<dbReference type="EMBL" id="VDMO01000010">
    <property type="protein sequence ID" value="TNM70918.1"/>
    <property type="molecule type" value="Genomic_DNA"/>
</dbReference>
<evidence type="ECO:0000313" key="2">
    <source>
        <dbReference type="EMBL" id="MBB6015117.1"/>
    </source>
</evidence>
<sequence length="78" mass="8821">MTCRDEILAVARKLCRERTEGTFTTQEIVAAMRERGTRHLDTTIRRHVATEMCSNAVGPGAGKYQDLERVGRGLFRLL</sequence>
<name>A0A5C4Y5S5_9DEIO</name>
<reference evidence="2 5" key="2">
    <citation type="submission" date="2020-08" db="EMBL/GenBank/DDBJ databases">
        <title>Genomic Encyclopedia of Type Strains, Phase IV (KMG-IV): sequencing the most valuable type-strain genomes for metagenomic binning, comparative biology and taxonomic classification.</title>
        <authorList>
            <person name="Goeker M."/>
        </authorList>
    </citation>
    <scope>NUCLEOTIDE SEQUENCE [LARGE SCALE GENOMIC DNA]</scope>
    <source>
        <strain evidence="2 5">DSM 12027</strain>
    </source>
</reference>
<organism evidence="3 4">
    <name type="scientific">Deinococcus radiopugnans ATCC 19172</name>
    <dbReference type="NCBI Taxonomy" id="585398"/>
    <lineage>
        <taxon>Bacteria</taxon>
        <taxon>Thermotogati</taxon>
        <taxon>Deinococcota</taxon>
        <taxon>Deinococci</taxon>
        <taxon>Deinococcales</taxon>
        <taxon>Deinococcaceae</taxon>
        <taxon>Deinococcus</taxon>
    </lineage>
</organism>
<dbReference type="Proteomes" id="UP000629870">
    <property type="component" value="Unassembled WGS sequence"/>
</dbReference>
<comment type="caution">
    <text evidence="3">The sequence shown here is derived from an EMBL/GenBank/DDBJ whole genome shotgun (WGS) entry which is preliminary data.</text>
</comment>
<reference evidence="3 4" key="1">
    <citation type="submission" date="2019-06" db="EMBL/GenBank/DDBJ databases">
        <title>Genome sequence of Deinococcus radiopugnans ATCC 19172.</title>
        <authorList>
            <person name="Maclea K.S."/>
            <person name="Maynard C.R."/>
        </authorList>
    </citation>
    <scope>NUCLEOTIDE SEQUENCE [LARGE SCALE GENOMIC DNA]</scope>
    <source>
        <strain evidence="3 4">ATCC 19172</strain>
    </source>
</reference>
<dbReference type="AlphaFoldDB" id="A0A5C4Y5S5"/>
<dbReference type="OrthoDB" id="71267at2"/>
<evidence type="ECO:0000313" key="4">
    <source>
        <dbReference type="Proteomes" id="UP000313988"/>
    </source>
</evidence>
<dbReference type="EMBL" id="JACHEW010000001">
    <property type="protein sequence ID" value="MBB6015117.1"/>
    <property type="molecule type" value="Genomic_DNA"/>
</dbReference>
<feature type="domain" description="DUF7669" evidence="1">
    <location>
        <begin position="10"/>
        <end position="77"/>
    </location>
</feature>
<evidence type="ECO:0000313" key="5">
    <source>
        <dbReference type="Proteomes" id="UP000629870"/>
    </source>
</evidence>
<dbReference type="Pfam" id="PF24706">
    <property type="entry name" value="DUF7669"/>
    <property type="match status" value="1"/>
</dbReference>
<protein>
    <recommendedName>
        <fullName evidence="1">DUF7669 domain-containing protein</fullName>
    </recommendedName>
</protein>
<keyword evidence="5" id="KW-1185">Reference proteome</keyword>
<proteinExistence type="predicted"/>